<keyword evidence="15 34" id="KW-1133">Transmembrane helix</keyword>
<feature type="binding site" evidence="27 31">
    <location>
        <position position="1025"/>
    </location>
    <ligand>
        <name>ATP</name>
        <dbReference type="ChEBI" id="CHEBI:30616"/>
    </ligand>
</feature>
<feature type="active site" description="Proton acceptor" evidence="26">
    <location>
        <position position="1214"/>
    </location>
</feature>
<evidence type="ECO:0000256" key="24">
    <source>
        <dbReference type="ARBA" id="ARBA00051243"/>
    </source>
</evidence>
<dbReference type="Pfam" id="PF25305">
    <property type="entry name" value="Ig_PDGFR_d4"/>
    <property type="match status" value="1"/>
</dbReference>
<evidence type="ECO:0000256" key="28">
    <source>
        <dbReference type="PIRSR" id="PIRSR000615-3"/>
    </source>
</evidence>
<dbReference type="InterPro" id="IPR001824">
    <property type="entry name" value="Tyr_kinase_rcpt_3_CS"/>
</dbReference>
<feature type="binding site" evidence="29">
    <location>
        <begin position="997"/>
        <end position="1005"/>
    </location>
    <ligand>
        <name>ATP</name>
        <dbReference type="ChEBI" id="CHEBI:30616"/>
    </ligand>
</feature>
<keyword evidence="18 30" id="KW-1015">Disulfide bond</keyword>
<reference evidence="38" key="2">
    <citation type="submission" date="2025-08" db="UniProtKB">
        <authorList>
            <consortium name="Ensembl"/>
        </authorList>
    </citation>
    <scope>IDENTIFICATION</scope>
</reference>
<reference evidence="38" key="3">
    <citation type="submission" date="2025-09" db="UniProtKB">
        <authorList>
            <consortium name="Ensembl"/>
        </authorList>
    </citation>
    <scope>IDENTIFICATION</scope>
</reference>
<feature type="domain" description="Ig-like" evidence="37">
    <location>
        <begin position="622"/>
        <end position="701"/>
    </location>
</feature>
<evidence type="ECO:0000313" key="39">
    <source>
        <dbReference type="Proteomes" id="UP000694402"/>
    </source>
</evidence>
<dbReference type="SMART" id="SM00409">
    <property type="entry name" value="IG"/>
    <property type="match status" value="7"/>
</dbReference>
<accession>A0AAZ3QCQ7</accession>
<feature type="signal peptide" evidence="35">
    <location>
        <begin position="1"/>
        <end position="23"/>
    </location>
</feature>
<dbReference type="GO" id="GO:0005886">
    <property type="term" value="C:plasma membrane"/>
    <property type="evidence" value="ECO:0007669"/>
    <property type="project" value="UniProtKB-SubCell"/>
</dbReference>
<feature type="compositionally biased region" description="Polar residues" evidence="33">
    <location>
        <begin position="1435"/>
        <end position="1449"/>
    </location>
</feature>
<feature type="disulfide bond" evidence="30">
    <location>
        <begin position="447"/>
        <end position="492"/>
    </location>
</feature>
<evidence type="ECO:0000256" key="3">
    <source>
        <dbReference type="ARBA" id="ARBA00016938"/>
    </source>
</evidence>
<feature type="compositionally biased region" description="Basic and acidic residues" evidence="33">
    <location>
        <begin position="1396"/>
        <end position="1407"/>
    </location>
</feature>
<keyword evidence="14" id="KW-0832">Ubl conjugation</keyword>
<dbReference type="GO" id="GO:0005018">
    <property type="term" value="F:platelet-derived growth factor alpha-receptor activity"/>
    <property type="evidence" value="ECO:0007669"/>
    <property type="project" value="InterPro"/>
</dbReference>
<dbReference type="GO" id="GO:0046872">
    <property type="term" value="F:metal ion binding"/>
    <property type="evidence" value="ECO:0007669"/>
    <property type="project" value="UniProtKB-KW"/>
</dbReference>
<dbReference type="EC" id="2.7.10.1" evidence="2"/>
<dbReference type="Proteomes" id="UP000694402">
    <property type="component" value="Unassembled WGS sequence"/>
</dbReference>
<dbReference type="InterPro" id="IPR027290">
    <property type="entry name" value="PDGFRA"/>
</dbReference>
<feature type="disulfide bond" evidence="30">
    <location>
        <begin position="832"/>
        <end position="899"/>
    </location>
</feature>
<feature type="disulfide bond" evidence="30">
    <location>
        <begin position="541"/>
        <end position="583"/>
    </location>
</feature>
<evidence type="ECO:0000256" key="15">
    <source>
        <dbReference type="ARBA" id="ARBA00022989"/>
    </source>
</evidence>
<evidence type="ECO:0000313" key="38">
    <source>
        <dbReference type="Ensembl" id="ENSOTSP00005126313.1"/>
    </source>
</evidence>
<evidence type="ECO:0000256" key="19">
    <source>
        <dbReference type="ARBA" id="ARBA00023170"/>
    </source>
</evidence>
<dbReference type="PIRSF" id="PIRSF500950">
    <property type="entry name" value="Alpha-PDGF_receptor"/>
    <property type="match status" value="1"/>
</dbReference>
<evidence type="ECO:0000256" key="33">
    <source>
        <dbReference type="SAM" id="MobiDB-lite"/>
    </source>
</evidence>
<dbReference type="InterPro" id="IPR001245">
    <property type="entry name" value="Ser-Thr/Tyr_kinase_cat_dom"/>
</dbReference>
<dbReference type="InterPro" id="IPR020635">
    <property type="entry name" value="Tyr_kinase_cat_dom"/>
</dbReference>
<evidence type="ECO:0000256" key="26">
    <source>
        <dbReference type="PIRSR" id="PIRSR000615-1"/>
    </source>
</evidence>
<feature type="binding site" evidence="27">
    <location>
        <position position="1218"/>
    </location>
    <ligand>
        <name>ATP</name>
        <dbReference type="ChEBI" id="CHEBI:30616"/>
    </ligand>
</feature>
<dbReference type="GO" id="GO:0001667">
    <property type="term" value="P:ameboidal-type cell migration"/>
    <property type="evidence" value="ECO:0007669"/>
    <property type="project" value="UniProtKB-ARBA"/>
</dbReference>
<keyword evidence="17" id="KW-0829">Tyrosine-protein kinase</keyword>
<keyword evidence="39" id="KW-1185">Reference proteome</keyword>
<comment type="similarity">
    <text evidence="32">Belongs to the protein kinase superfamily. Tyr protein kinase family. CSF-1/PDGF receptor subfamily.</text>
</comment>
<keyword evidence="12" id="KW-0418">Kinase</keyword>
<keyword evidence="16 34" id="KW-0472">Membrane</keyword>
<evidence type="ECO:0000256" key="35">
    <source>
        <dbReference type="SAM" id="SignalP"/>
    </source>
</evidence>
<feature type="binding site" evidence="28">
    <location>
        <position position="1232"/>
    </location>
    <ligand>
        <name>Mg(2+)</name>
        <dbReference type="ChEBI" id="CHEBI:18420"/>
    </ligand>
</feature>
<dbReference type="PROSITE" id="PS00109">
    <property type="entry name" value="PROTEIN_KINASE_TYR"/>
    <property type="match status" value="1"/>
</dbReference>
<evidence type="ECO:0000259" key="36">
    <source>
        <dbReference type="PROSITE" id="PS50011"/>
    </source>
</evidence>
<dbReference type="FunFam" id="1.10.510.10:FF:000140">
    <property type="entry name" value="Platelet-derived growth factor receptor beta"/>
    <property type="match status" value="1"/>
</dbReference>
<gene>
    <name evidence="38" type="primary">PDGFRA</name>
</gene>
<evidence type="ECO:0000256" key="18">
    <source>
        <dbReference type="ARBA" id="ARBA00023157"/>
    </source>
</evidence>
<evidence type="ECO:0000256" key="27">
    <source>
        <dbReference type="PIRSR" id="PIRSR000615-2"/>
    </source>
</evidence>
<keyword evidence="6" id="KW-0145">Chemotaxis</keyword>
<evidence type="ECO:0000256" key="2">
    <source>
        <dbReference type="ARBA" id="ARBA00011902"/>
    </source>
</evidence>
<dbReference type="SUPFAM" id="SSF48726">
    <property type="entry name" value="Immunoglobulin"/>
    <property type="match status" value="5"/>
</dbReference>
<keyword evidence="13 27" id="KW-0067">ATP-binding</keyword>
<keyword evidence="7" id="KW-0597">Phosphoprotein</keyword>
<evidence type="ECO:0000256" key="23">
    <source>
        <dbReference type="ARBA" id="ARBA00030503"/>
    </source>
</evidence>
<feature type="disulfide bond" evidence="30">
    <location>
        <begin position="629"/>
        <end position="683"/>
    </location>
</feature>
<dbReference type="InterPro" id="IPR050122">
    <property type="entry name" value="RTK"/>
</dbReference>
<comment type="subcellular location">
    <subcellularLocation>
        <location evidence="1">Cell membrane</location>
        <topology evidence="1">Single-pass type I membrane protein</topology>
    </subcellularLocation>
    <subcellularLocation>
        <location evidence="32">Membrane</location>
        <topology evidence="32">Single-pass type I membrane protein</topology>
    </subcellularLocation>
</comment>
<dbReference type="InterPro" id="IPR036179">
    <property type="entry name" value="Ig-like_dom_sf"/>
</dbReference>
<feature type="region of interest" description="Disordered" evidence="33">
    <location>
        <begin position="1396"/>
        <end position="1416"/>
    </location>
</feature>
<keyword evidence="5" id="KW-1003">Cell membrane</keyword>
<evidence type="ECO:0000256" key="30">
    <source>
        <dbReference type="PIRSR" id="PIRSR500950-52"/>
    </source>
</evidence>
<dbReference type="GeneTree" id="ENSGT00940000156021"/>
<evidence type="ECO:0000256" key="25">
    <source>
        <dbReference type="ARBA" id="ARBA00064866"/>
    </source>
</evidence>
<keyword evidence="21 32" id="KW-0393">Immunoglobulin domain</keyword>
<dbReference type="PROSITE" id="PS00107">
    <property type="entry name" value="PROTEIN_KINASE_ATP"/>
    <property type="match status" value="1"/>
</dbReference>
<feature type="region of interest" description="Disordered" evidence="33">
    <location>
        <begin position="1430"/>
        <end position="1449"/>
    </location>
</feature>
<evidence type="ECO:0000256" key="34">
    <source>
        <dbReference type="SAM" id="Phobius"/>
    </source>
</evidence>
<organism evidence="38 39">
    <name type="scientific">Oncorhynchus tshawytscha</name>
    <name type="common">Chinook salmon</name>
    <name type="synonym">Salmo tshawytscha</name>
    <dbReference type="NCBI Taxonomy" id="74940"/>
    <lineage>
        <taxon>Eukaryota</taxon>
        <taxon>Metazoa</taxon>
        <taxon>Chordata</taxon>
        <taxon>Craniata</taxon>
        <taxon>Vertebrata</taxon>
        <taxon>Euteleostomi</taxon>
        <taxon>Actinopterygii</taxon>
        <taxon>Neopterygii</taxon>
        <taxon>Teleostei</taxon>
        <taxon>Protacanthopterygii</taxon>
        <taxon>Salmoniformes</taxon>
        <taxon>Salmonidae</taxon>
        <taxon>Salmoninae</taxon>
        <taxon>Oncorhynchus</taxon>
    </lineage>
</organism>
<dbReference type="PROSITE" id="PS50835">
    <property type="entry name" value="IG_LIKE"/>
    <property type="match status" value="4"/>
</dbReference>
<evidence type="ECO:0000256" key="5">
    <source>
        <dbReference type="ARBA" id="ARBA00022475"/>
    </source>
</evidence>
<dbReference type="SMART" id="SM00408">
    <property type="entry name" value="IGc2"/>
    <property type="match status" value="5"/>
</dbReference>
<dbReference type="InterPro" id="IPR008266">
    <property type="entry name" value="Tyr_kinase_AS"/>
</dbReference>
<dbReference type="Ensembl" id="ENSOTST00005163389.1">
    <property type="protein sequence ID" value="ENSOTSP00005126313.1"/>
    <property type="gene ID" value="ENSOTSG00005071484.1"/>
</dbReference>
<evidence type="ECO:0000256" key="1">
    <source>
        <dbReference type="ARBA" id="ARBA00004251"/>
    </source>
</evidence>
<dbReference type="PROSITE" id="PS00240">
    <property type="entry name" value="RECEPTOR_TYR_KIN_III"/>
    <property type="match status" value="1"/>
</dbReference>
<dbReference type="GO" id="GO:0048407">
    <property type="term" value="F:platelet-derived growth factor binding"/>
    <property type="evidence" value="ECO:0007669"/>
    <property type="project" value="TreeGrafter"/>
</dbReference>
<evidence type="ECO:0000256" key="22">
    <source>
        <dbReference type="ARBA" id="ARBA00029782"/>
    </source>
</evidence>
<feature type="domain" description="Ig-like" evidence="37">
    <location>
        <begin position="206"/>
        <end position="297"/>
    </location>
</feature>
<proteinExistence type="inferred from homology"/>
<evidence type="ECO:0000256" key="7">
    <source>
        <dbReference type="ARBA" id="ARBA00022553"/>
    </source>
</evidence>
<evidence type="ECO:0000256" key="29">
    <source>
        <dbReference type="PIRSR" id="PIRSR500950-51"/>
    </source>
</evidence>
<dbReference type="GO" id="GO:0006935">
    <property type="term" value="P:chemotaxis"/>
    <property type="evidence" value="ECO:0007669"/>
    <property type="project" value="UniProtKB-KW"/>
</dbReference>
<dbReference type="Pfam" id="PF07714">
    <property type="entry name" value="PK_Tyr_Ser-Thr"/>
    <property type="match status" value="1"/>
</dbReference>
<keyword evidence="11 27" id="KW-0547">Nucleotide-binding</keyword>
<sequence>MDEMKTCLIIGVFLFGLLSVTRGLATPTIVSTEDEFVLEPLSVFNISCTGKRNVAWVEPLPDDTFVLPGYYTSTLFIYNASVTHTGYYSCKYQDKEGDEEVDGVANDAFIYVFVPDPEIPFVPQEPDRMLVPVYPNRTIIPCRVSDPQSQVVLKSAPSGVEVDAAYKNKIGFIGNLDAGLYICETTVNSMTITSDTYTVEANKQIENVHVEVKASEEAVRLGEPFNITCVAPPGLPNQQQWLHPRKQAVDAVQMKQTLPDRMVYTLSIPAATSQDSGVYECSITNNISGEIRANRVAVTVFEENPFVMLDHSGIGVVEFVSMMEETEFTISIEAFPAPKVTWLKDGIAITENSYFLTKTSLLEGNKHQSTLTLRQPLEEDSGNYTIMVLSIPHTAQFSFTLKVKASAPVLFQPASAPVLFQPASAPVLIPQREEMVVPLHTPFTLTCRGEAELAWDTPVYLSEQTEEDNSGLFVTTVTVENATAANTGFYTCFYNGGNSTEEGEDSSIYIYVPDPEVPFVPSLVPFGNHVLNGHDEMEIQCRVSDPSANVTLVNTDTQQAVPMTVYDSKRGAVGFFSAGTYVCKALVNGEEHLSEEYIVHGWAGGSELRVELKALKTALLVGDTITVTCVARGSEILEDHWKYPGKLVNRGLKSVRENKRDQEIQYIMTVPQASAKDSGIYACSITDIISNESQTKELVLSPFSVLTESPFVSLRPVFSSQESADLDESREFRADIDSFPSAQVTWLKDGLPLNYVAAEITNSLQQLSETRYLSVLTLIRAKEEDSGNYTIRVQNGNQTHSHSFSLQVKVPAVIVDLMDLHHGSASGQSVVCIAGGMPTPEVEWFICKNIKHCANDSSQWVPLPTNDTDITVEAHFDQDNQLESQVIFVRLENTLAVRCLARNEMAAVSREVKLVSQGPHSELPVTAAVLVLLVIVIISLIVLVIIWKQKPRYEIRWRVIESVSPDGHEYIYVDPMQLPYDSRWEFSRDGLVLGRVLGSGAFGKVVEGTAYGLSRSQPVMKVAVKMLKPTARSSEKQALMSELKIMTHLGPHLNIVNLLGACTKSGPTYIITEYCFYGDLVNYLHKNRENFLSLHSEKSKKDLDIFGINPADESSRSYVILSFESGKGDYMEMKQADTTQYVPMLEMSDASKYSDIQRSEYDHPPSQKGGEYIMDNLLSEDGNEGLSTTDLLSFTYQVARGMEFLSSKNCVHRDLAARNVLLSQGKIVKICDFGLARDIMHDNNYVSKGSTFLPVKWMAPESIFDNMYTTLSDVWSYGILLWEIFSLGGTPYPGMVVDSSFYNKIKSGYRMAKPEHAPADVYEMMIKCWNSEPEKRPSFLSLSESVASLLPSGYKRCFERASHEFLKSDHPAVTRVQVESDDTYIGITYKSQDKLKDRESGFDEQRLSSDSGYIIPLPDLDPLSDDEYVKRNRHSSQTSEESAIETGSSFTLAKREGETLEDISLLDEMCLDSELVEDSFL</sequence>
<dbReference type="Gene3D" id="1.10.510.10">
    <property type="entry name" value="Transferase(Phosphotransferase) domain 1"/>
    <property type="match status" value="1"/>
</dbReference>
<keyword evidence="4" id="KW-0217">Developmental protein</keyword>
<dbReference type="PIRSF" id="PIRSF000615">
    <property type="entry name" value="TyrPK_CSF1-R"/>
    <property type="match status" value="1"/>
</dbReference>
<feature type="binding site" evidence="27">
    <location>
        <begin position="1073"/>
        <end position="1079"/>
    </location>
    <ligand>
        <name>ATP</name>
        <dbReference type="ChEBI" id="CHEBI:30616"/>
    </ligand>
</feature>
<dbReference type="InterPro" id="IPR003599">
    <property type="entry name" value="Ig_sub"/>
</dbReference>
<feature type="transmembrane region" description="Helical" evidence="34">
    <location>
        <begin position="923"/>
        <end position="947"/>
    </location>
</feature>
<dbReference type="Gene3D" id="2.60.40.10">
    <property type="entry name" value="Immunoglobulins"/>
    <property type="match status" value="9"/>
</dbReference>
<dbReference type="Pfam" id="PF07679">
    <property type="entry name" value="I-set"/>
    <property type="match status" value="3"/>
</dbReference>
<feature type="domain" description="Ig-like" evidence="37">
    <location>
        <begin position="710"/>
        <end position="807"/>
    </location>
</feature>
<evidence type="ECO:0000256" key="20">
    <source>
        <dbReference type="ARBA" id="ARBA00023180"/>
    </source>
</evidence>
<dbReference type="PRINTS" id="PR01832">
    <property type="entry name" value="VEGFRECEPTOR"/>
</dbReference>
<dbReference type="PANTHER" id="PTHR24416">
    <property type="entry name" value="TYROSINE-PROTEIN KINASE RECEPTOR"/>
    <property type="match status" value="1"/>
</dbReference>
<protein>
    <recommendedName>
        <fullName evidence="3">Platelet-derived growth factor receptor alpha</fullName>
        <ecNumber evidence="2">2.7.10.1</ecNumber>
    </recommendedName>
    <alternativeName>
        <fullName evidence="23">Alpha platelet-derived growth factor receptor</fullName>
    </alternativeName>
    <alternativeName>
        <fullName evidence="22">Alpha-type platelet-derived growth factor receptor</fullName>
    </alternativeName>
</protein>
<dbReference type="GO" id="GO:0043235">
    <property type="term" value="C:receptor complex"/>
    <property type="evidence" value="ECO:0007669"/>
    <property type="project" value="TreeGrafter"/>
</dbReference>
<dbReference type="InterPro" id="IPR000719">
    <property type="entry name" value="Prot_kinase_dom"/>
</dbReference>
<dbReference type="PROSITE" id="PS50011">
    <property type="entry name" value="PROTEIN_KINASE_DOM"/>
    <property type="match status" value="1"/>
</dbReference>
<keyword evidence="9 32" id="KW-0812">Transmembrane</keyword>
<dbReference type="InterPro" id="IPR013098">
    <property type="entry name" value="Ig_I-set"/>
</dbReference>
<evidence type="ECO:0000256" key="9">
    <source>
        <dbReference type="ARBA" id="ARBA00022692"/>
    </source>
</evidence>
<evidence type="ECO:0000256" key="4">
    <source>
        <dbReference type="ARBA" id="ARBA00022473"/>
    </source>
</evidence>
<comment type="subunit">
    <text evidence="25">Interacts with homodimeric pdgfa, pdgfb and pdgfc, and with heterodimers formed by pdgfa and pdgfb. Monomer in the absence of bound ligand. Interaction with dimeric pdgfa, pdgfb and/or pdgfc leads to receptor dimerization, where both pdgfra homodimers and heterodimers with pdgfrb are observed.</text>
</comment>
<evidence type="ECO:0000256" key="16">
    <source>
        <dbReference type="ARBA" id="ARBA00023136"/>
    </source>
</evidence>
<dbReference type="FunFam" id="2.60.40.10:FF:000720">
    <property type="entry name" value="Platelet-derived growth factor receptor alpha"/>
    <property type="match status" value="1"/>
</dbReference>
<evidence type="ECO:0000256" key="32">
    <source>
        <dbReference type="RuleBase" id="RU000311"/>
    </source>
</evidence>
<evidence type="ECO:0000256" key="6">
    <source>
        <dbReference type="ARBA" id="ARBA00022500"/>
    </source>
</evidence>
<feature type="domain" description="Protein kinase" evidence="36">
    <location>
        <begin position="991"/>
        <end position="1366"/>
    </location>
</feature>
<dbReference type="FunFam" id="2.60.40.10:FF:000223">
    <property type="entry name" value="Platelet-derived growth factor receptor beta"/>
    <property type="match status" value="1"/>
</dbReference>
<comment type="catalytic activity">
    <reaction evidence="24">
        <text>L-tyrosyl-[protein] + ATP = O-phospho-L-tyrosyl-[protein] + ADP + H(+)</text>
        <dbReference type="Rhea" id="RHEA:10596"/>
        <dbReference type="Rhea" id="RHEA-COMP:10136"/>
        <dbReference type="Rhea" id="RHEA-COMP:20101"/>
        <dbReference type="ChEBI" id="CHEBI:15378"/>
        <dbReference type="ChEBI" id="CHEBI:30616"/>
        <dbReference type="ChEBI" id="CHEBI:46858"/>
        <dbReference type="ChEBI" id="CHEBI:61978"/>
        <dbReference type="ChEBI" id="CHEBI:456216"/>
        <dbReference type="EC" id="2.7.10.1"/>
    </reaction>
</comment>
<reference evidence="39" key="1">
    <citation type="journal article" date="2018" name="PLoS ONE">
        <title>Chinook salmon (Oncorhynchus tshawytscha) genome and transcriptome.</title>
        <authorList>
            <person name="Christensen K.A."/>
            <person name="Leong J.S."/>
            <person name="Sakhrani D."/>
            <person name="Biagi C.A."/>
            <person name="Minkley D.R."/>
            <person name="Withler R.E."/>
            <person name="Rondeau E.B."/>
            <person name="Koop B.F."/>
            <person name="Devlin R.H."/>
        </authorList>
    </citation>
    <scope>NUCLEOTIDE SEQUENCE [LARGE SCALE GENOMIC DNA]</scope>
</reference>
<keyword evidence="20" id="KW-0325">Glycoprotein</keyword>
<dbReference type="InterPro" id="IPR007110">
    <property type="entry name" value="Ig-like_dom"/>
</dbReference>
<evidence type="ECO:0000256" key="17">
    <source>
        <dbReference type="ARBA" id="ARBA00023137"/>
    </source>
</evidence>
<name>A0AAZ3QCQ7_ONCTS</name>
<feature type="chain" id="PRO_5044253026" description="Platelet-derived growth factor receptor alpha" evidence="35">
    <location>
        <begin position="24"/>
        <end position="1481"/>
    </location>
</feature>
<dbReference type="SUPFAM" id="SSF56112">
    <property type="entry name" value="Protein kinase-like (PK-like)"/>
    <property type="match status" value="1"/>
</dbReference>
<dbReference type="InterPro" id="IPR011009">
    <property type="entry name" value="Kinase-like_dom_sf"/>
</dbReference>
<dbReference type="PANTHER" id="PTHR24416:SF52">
    <property type="entry name" value="PLATELET-DERIVED GROWTH FACTOR RECEPTOR ALPHA"/>
    <property type="match status" value="1"/>
</dbReference>
<feature type="binding site" evidence="28">
    <location>
        <position position="1219"/>
    </location>
    <ligand>
        <name>Mg(2+)</name>
        <dbReference type="ChEBI" id="CHEBI:18420"/>
    </ligand>
</feature>
<evidence type="ECO:0000256" key="10">
    <source>
        <dbReference type="ARBA" id="ARBA00022737"/>
    </source>
</evidence>
<feature type="binding site" evidence="28">
    <location>
        <position position="970"/>
    </location>
    <ligand>
        <name>Mg(2+)</name>
        <dbReference type="ChEBI" id="CHEBI:18420"/>
    </ligand>
</feature>
<keyword evidence="19 32" id="KW-0675">Receptor</keyword>
<evidence type="ECO:0000256" key="12">
    <source>
        <dbReference type="ARBA" id="ARBA00022777"/>
    </source>
</evidence>
<dbReference type="FunFam" id="3.30.200.20:FF:000025">
    <property type="entry name" value="Platelet-derived growth factor receptor alpha"/>
    <property type="match status" value="1"/>
</dbReference>
<evidence type="ECO:0000256" key="14">
    <source>
        <dbReference type="ARBA" id="ARBA00022843"/>
    </source>
</evidence>
<keyword evidence="35" id="KW-0732">Signal</keyword>
<keyword evidence="8" id="KW-0808">Transferase</keyword>
<feature type="binding site" evidence="27">
    <location>
        <begin position="998"/>
        <end position="1005"/>
    </location>
    <ligand>
        <name>ATP</name>
        <dbReference type="ChEBI" id="CHEBI:30616"/>
    </ligand>
</feature>
<evidence type="ECO:0000256" key="11">
    <source>
        <dbReference type="ARBA" id="ARBA00022741"/>
    </source>
</evidence>
<dbReference type="InterPro" id="IPR003598">
    <property type="entry name" value="Ig_sub2"/>
</dbReference>
<evidence type="ECO:0000256" key="8">
    <source>
        <dbReference type="ARBA" id="ARBA00022679"/>
    </source>
</evidence>
<evidence type="ECO:0000259" key="37">
    <source>
        <dbReference type="PROSITE" id="PS50835"/>
    </source>
</evidence>
<dbReference type="Gene3D" id="3.30.200.20">
    <property type="entry name" value="Phosphorylase Kinase, domain 1"/>
    <property type="match status" value="1"/>
</dbReference>
<feature type="domain" description="Ig-like" evidence="37">
    <location>
        <begin position="811"/>
        <end position="915"/>
    </location>
</feature>
<evidence type="ECO:0000256" key="21">
    <source>
        <dbReference type="ARBA" id="ARBA00023319"/>
    </source>
</evidence>
<dbReference type="SMART" id="SM00219">
    <property type="entry name" value="TyrKc"/>
    <property type="match status" value="1"/>
</dbReference>
<keyword evidence="28" id="KW-0479">Metal-binding</keyword>
<dbReference type="InterPro" id="IPR017441">
    <property type="entry name" value="Protein_kinase_ATP_BS"/>
</dbReference>
<keyword evidence="10" id="KW-0677">Repeat</keyword>
<dbReference type="GO" id="GO:0048701">
    <property type="term" value="P:embryonic cranial skeleton morphogenesis"/>
    <property type="evidence" value="ECO:0007669"/>
    <property type="project" value="TreeGrafter"/>
</dbReference>
<dbReference type="GO" id="GO:0005524">
    <property type="term" value="F:ATP binding"/>
    <property type="evidence" value="ECO:0007669"/>
    <property type="project" value="UniProtKB-UniRule"/>
</dbReference>
<evidence type="ECO:0000256" key="31">
    <source>
        <dbReference type="PROSITE-ProRule" id="PRU10141"/>
    </source>
</evidence>
<keyword evidence="28" id="KW-0460">Magnesium</keyword>
<dbReference type="InterPro" id="IPR013783">
    <property type="entry name" value="Ig-like_fold"/>
</dbReference>
<evidence type="ECO:0000256" key="13">
    <source>
        <dbReference type="ARBA" id="ARBA00022840"/>
    </source>
</evidence>